<feature type="coiled-coil region" evidence="1">
    <location>
        <begin position="190"/>
        <end position="240"/>
    </location>
</feature>
<proteinExistence type="predicted"/>
<dbReference type="RefSeq" id="WP_249514085.1">
    <property type="nucleotide sequence ID" value="NZ_CP093366.1"/>
</dbReference>
<sequence>METKDIIKWWDLPQATVINRNFPKVKITPQLKKAKDKQFLVDMVQSIYMLADFKTDNTNIPSYESNEELYQELWFFYVKSKYDNEGEAIYRLLASVVPYPIVVLLEQDQVFVIYLGRFEKLAKGYLKLLSVYESPCYQLEKAEQVLNSLSLADLPQQNMKVLYDSLRDKIVNQYVKVDYHADINVMTGYNSELLDQVRILEKQITALRNKIKRETQLNRKVEMQMELKKLKDQLNELIENKS</sequence>
<gene>
    <name evidence="2" type="ORF">MOO45_06345</name>
</gene>
<name>A0ABY4P882_9LACO</name>
<keyword evidence="1" id="KW-0175">Coiled coil</keyword>
<protein>
    <submittedName>
        <fullName evidence="2">DUF4391 domain-containing protein</fullName>
    </submittedName>
</protein>
<keyword evidence="3" id="KW-1185">Reference proteome</keyword>
<evidence type="ECO:0000256" key="1">
    <source>
        <dbReference type="SAM" id="Coils"/>
    </source>
</evidence>
<evidence type="ECO:0000313" key="2">
    <source>
        <dbReference type="EMBL" id="UQS81817.1"/>
    </source>
</evidence>
<organism evidence="2 3">
    <name type="scientific">Bombilactobacillus folatiphilus</name>
    <dbReference type="NCBI Taxonomy" id="2923362"/>
    <lineage>
        <taxon>Bacteria</taxon>
        <taxon>Bacillati</taxon>
        <taxon>Bacillota</taxon>
        <taxon>Bacilli</taxon>
        <taxon>Lactobacillales</taxon>
        <taxon>Lactobacillaceae</taxon>
        <taxon>Bombilactobacillus</taxon>
    </lineage>
</organism>
<dbReference type="Pfam" id="PF14335">
    <property type="entry name" value="DUF4391"/>
    <property type="match status" value="1"/>
</dbReference>
<evidence type="ECO:0000313" key="3">
    <source>
        <dbReference type="Proteomes" id="UP000831495"/>
    </source>
</evidence>
<dbReference type="InterPro" id="IPR025503">
    <property type="entry name" value="DUF4391"/>
</dbReference>
<dbReference type="EMBL" id="CP093366">
    <property type="protein sequence ID" value="UQS81817.1"/>
    <property type="molecule type" value="Genomic_DNA"/>
</dbReference>
<accession>A0ABY4P882</accession>
<reference evidence="2" key="1">
    <citation type="journal article" date="2022" name="Int. J. Syst. Evol. Microbiol.">
        <title>Apilactobacillus apisilvae sp. nov., Nicolia spurrieriana gen. nov. sp. nov., Bombilactobacillus folatiphilus sp. nov. and Bombilactobacillus thymidiniphilus sp. nov., four new lactic acid bacterial isolates from stingless bees Tetragonula carbonaria and Austroplebeia australis.</title>
        <authorList>
            <person name="Oliphant S.A."/>
            <person name="Watson-Haigh N.S."/>
            <person name="Sumby K.M."/>
            <person name="Gardner J."/>
            <person name="Groom S."/>
            <person name="Jiranek V."/>
        </authorList>
    </citation>
    <scope>NUCLEOTIDE SEQUENCE</scope>
    <source>
        <strain evidence="2">SG4_D2</strain>
    </source>
</reference>
<dbReference type="Proteomes" id="UP000831495">
    <property type="component" value="Chromosome"/>
</dbReference>